<reference evidence="5 6" key="1">
    <citation type="submission" date="2019-01" db="EMBL/GenBank/DDBJ databases">
        <authorList>
            <person name="Ferrante I. M."/>
        </authorList>
    </citation>
    <scope>NUCLEOTIDE SEQUENCE [LARGE SCALE GENOMIC DNA]</scope>
    <source>
        <strain evidence="5 6">B856</strain>
    </source>
</reference>
<evidence type="ECO:0000259" key="4">
    <source>
        <dbReference type="Pfam" id="PF01170"/>
    </source>
</evidence>
<feature type="region of interest" description="Disordered" evidence="3">
    <location>
        <begin position="118"/>
        <end position="137"/>
    </location>
</feature>
<dbReference type="Gene3D" id="3.40.50.150">
    <property type="entry name" value="Vaccinia Virus protein VP39"/>
    <property type="match status" value="1"/>
</dbReference>
<accession>A0A448YYY8</accession>
<dbReference type="EMBL" id="CAACVS010000045">
    <property type="protein sequence ID" value="VEU34975.1"/>
    <property type="molecule type" value="Genomic_DNA"/>
</dbReference>
<feature type="compositionally biased region" description="Basic residues" evidence="3">
    <location>
        <begin position="122"/>
        <end position="134"/>
    </location>
</feature>
<dbReference type="Pfam" id="PF01170">
    <property type="entry name" value="UPF0020"/>
    <property type="match status" value="1"/>
</dbReference>
<dbReference type="PROSITE" id="PS00092">
    <property type="entry name" value="N6_MTASE"/>
    <property type="match status" value="1"/>
</dbReference>
<dbReference type="GO" id="GO:0070043">
    <property type="term" value="F:rRNA (guanine-N7-)-methyltransferase activity"/>
    <property type="evidence" value="ECO:0007669"/>
    <property type="project" value="TreeGrafter"/>
</dbReference>
<dbReference type="Proteomes" id="UP000291116">
    <property type="component" value="Unassembled WGS sequence"/>
</dbReference>
<dbReference type="GO" id="GO:0008990">
    <property type="term" value="F:rRNA (guanine-N2-)-methyltransferase activity"/>
    <property type="evidence" value="ECO:0007669"/>
    <property type="project" value="TreeGrafter"/>
</dbReference>
<dbReference type="InterPro" id="IPR029063">
    <property type="entry name" value="SAM-dependent_MTases_sf"/>
</dbReference>
<dbReference type="InterPro" id="IPR000241">
    <property type="entry name" value="RlmKL-like_Mtase"/>
</dbReference>
<evidence type="ECO:0000313" key="6">
    <source>
        <dbReference type="Proteomes" id="UP000291116"/>
    </source>
</evidence>
<evidence type="ECO:0000256" key="3">
    <source>
        <dbReference type="SAM" id="MobiDB-lite"/>
    </source>
</evidence>
<keyword evidence="2" id="KW-0808">Transferase</keyword>
<organism evidence="5 6">
    <name type="scientific">Pseudo-nitzschia multistriata</name>
    <dbReference type="NCBI Taxonomy" id="183589"/>
    <lineage>
        <taxon>Eukaryota</taxon>
        <taxon>Sar</taxon>
        <taxon>Stramenopiles</taxon>
        <taxon>Ochrophyta</taxon>
        <taxon>Bacillariophyta</taxon>
        <taxon>Bacillariophyceae</taxon>
        <taxon>Bacillariophycidae</taxon>
        <taxon>Bacillariales</taxon>
        <taxon>Bacillariaceae</taxon>
        <taxon>Pseudo-nitzschia</taxon>
    </lineage>
</organism>
<dbReference type="OrthoDB" id="416496at2759"/>
<gene>
    <name evidence="5" type="ORF">PSNMU_V1.4_AUG-EV-PASAV3_0016990</name>
</gene>
<sequence>MLGIQHHAPSSKTKKKAGKIRLHKDYSTIDDLFRCCLYLGSASQVRLRLASFSARGLPELKRKTAKVPWNEICSVDSVTNGTIDVRVVSSKSKLYHTGAIRERILQSINHHFGLPNETFGTKHGRRKGKSHKASKIKDRPAHDSFPAVLLDVHVSYDHVEIFLNAFPLPLHERGYRQQLAKAPLREDIAFSMLLTAGWKPSWSLGNETTQDNEWQGLVDPFCGSGTIAIEGAAMMLGLPPGRFRYHSPFRGTLLQNSKKWSTEVQQSIAAAAVKKHELGDNSFSISASDRDSGAVEATKANAERAGVLEAIHVENAPLSDQRWFGTPSEAPHSLLIVTNPPFGKRVSSKSTSSTKGLLPLYQSLGKYVECLSQKYKRRLCGIILTDNPGLWSRTGASFPFKTSFKTFHGGIKVSAMNFQFDCNRVYTIDSSLKSDDSKQQQI</sequence>
<dbReference type="CDD" id="cd11715">
    <property type="entry name" value="THUMP_AdoMetMT"/>
    <property type="match status" value="1"/>
</dbReference>
<dbReference type="AlphaFoldDB" id="A0A448YYY8"/>
<feature type="domain" description="Ribosomal RNA large subunit methyltransferase K/L-like methyltransferase" evidence="4">
    <location>
        <begin position="173"/>
        <end position="368"/>
    </location>
</feature>
<evidence type="ECO:0000313" key="5">
    <source>
        <dbReference type="EMBL" id="VEU34975.1"/>
    </source>
</evidence>
<dbReference type="SUPFAM" id="SSF53335">
    <property type="entry name" value="S-adenosyl-L-methionine-dependent methyltransferases"/>
    <property type="match status" value="1"/>
</dbReference>
<dbReference type="GO" id="GO:0043527">
    <property type="term" value="C:tRNA methyltransferase complex"/>
    <property type="evidence" value="ECO:0007669"/>
    <property type="project" value="UniProtKB-ARBA"/>
</dbReference>
<name>A0A448YYY8_9STRA</name>
<protein>
    <recommendedName>
        <fullName evidence="4">Ribosomal RNA large subunit methyltransferase K/L-like methyltransferase domain-containing protein</fullName>
    </recommendedName>
</protein>
<evidence type="ECO:0000256" key="1">
    <source>
        <dbReference type="ARBA" id="ARBA00022603"/>
    </source>
</evidence>
<evidence type="ECO:0000256" key="2">
    <source>
        <dbReference type="ARBA" id="ARBA00022679"/>
    </source>
</evidence>
<proteinExistence type="predicted"/>
<dbReference type="PANTHER" id="PTHR47313">
    <property type="entry name" value="RIBOSOMAL RNA LARGE SUBUNIT METHYLTRANSFERASE K/L"/>
    <property type="match status" value="1"/>
</dbReference>
<dbReference type="PANTHER" id="PTHR47313:SF1">
    <property type="entry name" value="RIBOSOMAL RNA LARGE SUBUNIT METHYLTRANSFERASE K_L"/>
    <property type="match status" value="1"/>
</dbReference>
<dbReference type="Gene3D" id="3.30.2130.30">
    <property type="match status" value="1"/>
</dbReference>
<dbReference type="PROSITE" id="PS01261">
    <property type="entry name" value="UPF0020"/>
    <property type="match status" value="1"/>
</dbReference>
<dbReference type="InterPro" id="IPR002052">
    <property type="entry name" value="DNA_methylase_N6_adenine_CS"/>
</dbReference>
<dbReference type="GO" id="GO:0003676">
    <property type="term" value="F:nucleic acid binding"/>
    <property type="evidence" value="ECO:0007669"/>
    <property type="project" value="InterPro"/>
</dbReference>
<keyword evidence="6" id="KW-1185">Reference proteome</keyword>
<keyword evidence="1" id="KW-0489">Methyltransferase</keyword>
<dbReference type="InterPro" id="IPR053943">
    <property type="entry name" value="RlmKL-like_Mtase_CS"/>
</dbReference>